<organism evidence="2 3">
    <name type="scientific">Pleurodeles waltl</name>
    <name type="common">Iberian ribbed newt</name>
    <dbReference type="NCBI Taxonomy" id="8319"/>
    <lineage>
        <taxon>Eukaryota</taxon>
        <taxon>Metazoa</taxon>
        <taxon>Chordata</taxon>
        <taxon>Craniata</taxon>
        <taxon>Vertebrata</taxon>
        <taxon>Euteleostomi</taxon>
        <taxon>Amphibia</taxon>
        <taxon>Batrachia</taxon>
        <taxon>Caudata</taxon>
        <taxon>Salamandroidea</taxon>
        <taxon>Salamandridae</taxon>
        <taxon>Pleurodelinae</taxon>
        <taxon>Pleurodeles</taxon>
    </lineage>
</organism>
<evidence type="ECO:0000313" key="2">
    <source>
        <dbReference type="EMBL" id="KAJ1161903.1"/>
    </source>
</evidence>
<keyword evidence="3" id="KW-1185">Reference proteome</keyword>
<feature type="compositionally biased region" description="Low complexity" evidence="1">
    <location>
        <begin position="21"/>
        <end position="39"/>
    </location>
</feature>
<sequence>MGASPCGSQHLRHSHTGRRNPSPLLLPAGARRRSSSAGAFPPVDVPTPLESPSQERASDPFIGLTGAPVQSGRIWGPGLQPRRGGPDPVAILFWFGRAAGRARGPFLPTSSPQLGPQGVGNPLERLRQRR</sequence>
<accession>A0AAV7SCU0</accession>
<dbReference type="AlphaFoldDB" id="A0AAV7SCU0"/>
<dbReference type="EMBL" id="JANPWB010000008">
    <property type="protein sequence ID" value="KAJ1161903.1"/>
    <property type="molecule type" value="Genomic_DNA"/>
</dbReference>
<evidence type="ECO:0000256" key="1">
    <source>
        <dbReference type="SAM" id="MobiDB-lite"/>
    </source>
</evidence>
<gene>
    <name evidence="2" type="ORF">NDU88_002383</name>
</gene>
<proteinExistence type="predicted"/>
<feature type="region of interest" description="Disordered" evidence="1">
    <location>
        <begin position="1"/>
        <end position="82"/>
    </location>
</feature>
<comment type="caution">
    <text evidence="2">The sequence shown here is derived from an EMBL/GenBank/DDBJ whole genome shotgun (WGS) entry which is preliminary data.</text>
</comment>
<evidence type="ECO:0000313" key="3">
    <source>
        <dbReference type="Proteomes" id="UP001066276"/>
    </source>
</evidence>
<reference evidence="2" key="1">
    <citation type="journal article" date="2022" name="bioRxiv">
        <title>Sequencing and chromosome-scale assembly of the giantPleurodeles waltlgenome.</title>
        <authorList>
            <person name="Brown T."/>
            <person name="Elewa A."/>
            <person name="Iarovenko S."/>
            <person name="Subramanian E."/>
            <person name="Araus A.J."/>
            <person name="Petzold A."/>
            <person name="Susuki M."/>
            <person name="Suzuki K.-i.T."/>
            <person name="Hayashi T."/>
            <person name="Toyoda A."/>
            <person name="Oliveira C."/>
            <person name="Osipova E."/>
            <person name="Leigh N.D."/>
            <person name="Simon A."/>
            <person name="Yun M.H."/>
        </authorList>
    </citation>
    <scope>NUCLEOTIDE SEQUENCE</scope>
    <source>
        <strain evidence="2">20211129_DDA</strain>
        <tissue evidence="2">Liver</tissue>
    </source>
</reference>
<name>A0AAV7SCU0_PLEWA</name>
<feature type="region of interest" description="Disordered" evidence="1">
    <location>
        <begin position="104"/>
        <end position="130"/>
    </location>
</feature>
<dbReference type="Proteomes" id="UP001066276">
    <property type="component" value="Chromosome 4_2"/>
</dbReference>
<protein>
    <submittedName>
        <fullName evidence="2">Uncharacterized protein</fullName>
    </submittedName>
</protein>